<evidence type="ECO:0000313" key="2">
    <source>
        <dbReference type="Proteomes" id="UP000320672"/>
    </source>
</evidence>
<accession>A0A517ML97</accession>
<dbReference type="EMBL" id="CP036262">
    <property type="protein sequence ID" value="QDS95666.1"/>
    <property type="molecule type" value="Genomic_DNA"/>
</dbReference>
<sequence length="66" mass="7707">MQPSCDRRVFTLSINRRNRLMLDVTARSTGTFGFVFDQSVLRGLCASLLAVNVEWRFRMIRLRLTN</sequence>
<keyword evidence="2" id="KW-1185">Reference proteome</keyword>
<dbReference type="AlphaFoldDB" id="A0A517ML97"/>
<dbReference type="KEGG" id="rml:FF011L_44660"/>
<evidence type="ECO:0000313" key="1">
    <source>
        <dbReference type="EMBL" id="QDS95666.1"/>
    </source>
</evidence>
<organism evidence="1 2">
    <name type="scientific">Roseimaritima multifibrata</name>
    <dbReference type="NCBI Taxonomy" id="1930274"/>
    <lineage>
        <taxon>Bacteria</taxon>
        <taxon>Pseudomonadati</taxon>
        <taxon>Planctomycetota</taxon>
        <taxon>Planctomycetia</taxon>
        <taxon>Pirellulales</taxon>
        <taxon>Pirellulaceae</taxon>
        <taxon>Roseimaritima</taxon>
    </lineage>
</organism>
<proteinExistence type="predicted"/>
<protein>
    <submittedName>
        <fullName evidence="1">Uncharacterized protein</fullName>
    </submittedName>
</protein>
<dbReference type="Proteomes" id="UP000320672">
    <property type="component" value="Chromosome"/>
</dbReference>
<gene>
    <name evidence="1" type="ORF">FF011L_44660</name>
</gene>
<reference evidence="1 2" key="1">
    <citation type="submission" date="2019-02" db="EMBL/GenBank/DDBJ databases">
        <title>Deep-cultivation of Planctomycetes and their phenomic and genomic characterization uncovers novel biology.</title>
        <authorList>
            <person name="Wiegand S."/>
            <person name="Jogler M."/>
            <person name="Boedeker C."/>
            <person name="Pinto D."/>
            <person name="Vollmers J."/>
            <person name="Rivas-Marin E."/>
            <person name="Kohn T."/>
            <person name="Peeters S.H."/>
            <person name="Heuer A."/>
            <person name="Rast P."/>
            <person name="Oberbeckmann S."/>
            <person name="Bunk B."/>
            <person name="Jeske O."/>
            <person name="Meyerdierks A."/>
            <person name="Storesund J.E."/>
            <person name="Kallscheuer N."/>
            <person name="Luecker S."/>
            <person name="Lage O.M."/>
            <person name="Pohl T."/>
            <person name="Merkel B.J."/>
            <person name="Hornburger P."/>
            <person name="Mueller R.-W."/>
            <person name="Bruemmer F."/>
            <person name="Labrenz M."/>
            <person name="Spormann A.M."/>
            <person name="Op den Camp H."/>
            <person name="Overmann J."/>
            <person name="Amann R."/>
            <person name="Jetten M.S.M."/>
            <person name="Mascher T."/>
            <person name="Medema M.H."/>
            <person name="Devos D.P."/>
            <person name="Kaster A.-K."/>
            <person name="Ovreas L."/>
            <person name="Rohde M."/>
            <person name="Galperin M.Y."/>
            <person name="Jogler C."/>
        </authorList>
    </citation>
    <scope>NUCLEOTIDE SEQUENCE [LARGE SCALE GENOMIC DNA]</scope>
    <source>
        <strain evidence="1 2">FF011L</strain>
    </source>
</reference>
<name>A0A517ML97_9BACT</name>